<accession>A0A167EQQ5</accession>
<dbReference type="GeneID" id="30037555"/>
<feature type="compositionally biased region" description="Polar residues" evidence="1">
    <location>
        <begin position="268"/>
        <end position="277"/>
    </location>
</feature>
<keyword evidence="4" id="KW-1185">Reference proteome</keyword>
<dbReference type="InterPro" id="IPR000195">
    <property type="entry name" value="Rab-GAP-TBC_dom"/>
</dbReference>
<dbReference type="GO" id="GO:0031267">
    <property type="term" value="F:small GTPase binding"/>
    <property type="evidence" value="ECO:0007669"/>
    <property type="project" value="TreeGrafter"/>
</dbReference>
<proteinExistence type="predicted"/>
<dbReference type="GO" id="GO:0005096">
    <property type="term" value="F:GTPase activator activity"/>
    <property type="evidence" value="ECO:0007669"/>
    <property type="project" value="TreeGrafter"/>
</dbReference>
<dbReference type="InterPro" id="IPR035969">
    <property type="entry name" value="Rab-GAP_TBC_sf"/>
</dbReference>
<feature type="domain" description="Rab-GAP TBC" evidence="2">
    <location>
        <begin position="1"/>
        <end position="102"/>
    </location>
</feature>
<dbReference type="Proteomes" id="UP000189580">
    <property type="component" value="Chromosome d"/>
</dbReference>
<dbReference type="PANTHER" id="PTHR47219">
    <property type="entry name" value="RAB GTPASE-ACTIVATING PROTEIN 1-LIKE"/>
    <property type="match status" value="1"/>
</dbReference>
<dbReference type="RefSeq" id="XP_018736833.1">
    <property type="nucleotide sequence ID" value="XM_018882459.1"/>
</dbReference>
<dbReference type="AlphaFoldDB" id="A0A167EQQ5"/>
<evidence type="ECO:0000313" key="4">
    <source>
        <dbReference type="Proteomes" id="UP000189580"/>
    </source>
</evidence>
<evidence type="ECO:0000313" key="3">
    <source>
        <dbReference type="EMBL" id="ANB14356.1"/>
    </source>
</evidence>
<dbReference type="OrthoDB" id="294251at2759"/>
<dbReference type="GO" id="GO:0030427">
    <property type="term" value="C:site of polarized growth"/>
    <property type="evidence" value="ECO:0007669"/>
    <property type="project" value="UniProtKB-ARBA"/>
</dbReference>
<protein>
    <submittedName>
        <fullName evidence="3">Msb3p</fullName>
    </submittedName>
</protein>
<feature type="region of interest" description="Disordered" evidence="1">
    <location>
        <begin position="239"/>
        <end position="277"/>
    </location>
</feature>
<gene>
    <name evidence="3" type="primary">MSB3</name>
    <name evidence="3" type="ORF">AWJ20_5326</name>
</gene>
<evidence type="ECO:0000259" key="2">
    <source>
        <dbReference type="PROSITE" id="PS50086"/>
    </source>
</evidence>
<dbReference type="EMBL" id="CP014502">
    <property type="protein sequence ID" value="ANB14356.1"/>
    <property type="molecule type" value="Genomic_DNA"/>
</dbReference>
<name>A0A167EQQ5_9ASCO</name>
<dbReference type="PANTHER" id="PTHR47219:SF20">
    <property type="entry name" value="TBC1 DOMAIN FAMILY MEMBER 2B"/>
    <property type="match status" value="1"/>
</dbReference>
<dbReference type="PROSITE" id="PS50086">
    <property type="entry name" value="TBC_RABGAP"/>
    <property type="match status" value="1"/>
</dbReference>
<dbReference type="Pfam" id="PF00566">
    <property type="entry name" value="RabGAP-TBC"/>
    <property type="match status" value="1"/>
</dbReference>
<dbReference type="KEGG" id="slb:AWJ20_5326"/>
<sequence>MNEERSFWMLHIITQRYLPGVHEVNLEGVNIDHGVLMIYLRQNLPNFWDRLCVNFDGQRCDEFISKLPPISLAITAWFMGAFVTILPPESMLRVWDCMFYEGPRILFRVALSIFKLCEPRVKDISDQMEMFQYIQNFPKGLTDPVAFLDICFRHVEAIKDDDLNRTRKFVTDRRKLAFYPQGLGGNDSGNSSDLPAISDLDAYRAFRASSSKKGLSLNFHLKHQLRAITVKSRRLRHSSSIQSASAATSDGGSFGRRLTSFPKKSKSLRSSATSTHS</sequence>
<organism evidence="3 4">
    <name type="scientific">Sugiyamaella lignohabitans</name>
    <dbReference type="NCBI Taxonomy" id="796027"/>
    <lineage>
        <taxon>Eukaryota</taxon>
        <taxon>Fungi</taxon>
        <taxon>Dikarya</taxon>
        <taxon>Ascomycota</taxon>
        <taxon>Saccharomycotina</taxon>
        <taxon>Dipodascomycetes</taxon>
        <taxon>Dipodascales</taxon>
        <taxon>Trichomonascaceae</taxon>
        <taxon>Sugiyamaella</taxon>
    </lineage>
</organism>
<feature type="compositionally biased region" description="Low complexity" evidence="1">
    <location>
        <begin position="239"/>
        <end position="249"/>
    </location>
</feature>
<reference evidence="3 4" key="1">
    <citation type="submission" date="2016-02" db="EMBL/GenBank/DDBJ databases">
        <title>Complete genome sequence and transcriptome regulation of the pentose utilising yeast Sugiyamaella lignohabitans.</title>
        <authorList>
            <person name="Bellasio M."/>
            <person name="Peymann A."/>
            <person name="Valli M."/>
            <person name="Sipitzky M."/>
            <person name="Graf A."/>
            <person name="Sauer M."/>
            <person name="Marx H."/>
            <person name="Mattanovich D."/>
        </authorList>
    </citation>
    <scope>NUCLEOTIDE SEQUENCE [LARGE SCALE GENOMIC DNA]</scope>
    <source>
        <strain evidence="3 4">CBS 10342</strain>
    </source>
</reference>
<dbReference type="InterPro" id="IPR050302">
    <property type="entry name" value="Rab_GAP_TBC_domain"/>
</dbReference>
<dbReference type="SUPFAM" id="SSF47923">
    <property type="entry name" value="Ypt/Rab-GAP domain of gyp1p"/>
    <property type="match status" value="2"/>
</dbReference>
<dbReference type="Gene3D" id="1.10.472.80">
    <property type="entry name" value="Ypt/Rab-GAP domain of gyp1p, domain 3"/>
    <property type="match status" value="1"/>
</dbReference>
<evidence type="ECO:0000256" key="1">
    <source>
        <dbReference type="SAM" id="MobiDB-lite"/>
    </source>
</evidence>